<feature type="transmembrane region" description="Helical" evidence="7">
    <location>
        <begin position="396"/>
        <end position="416"/>
    </location>
</feature>
<dbReference type="PANTHER" id="PTHR20772">
    <property type="entry name" value="PROTEIN FMP42"/>
    <property type="match status" value="1"/>
</dbReference>
<dbReference type="GO" id="GO:0000329">
    <property type="term" value="C:fungal-type vacuole membrane"/>
    <property type="evidence" value="ECO:0007669"/>
    <property type="project" value="TreeGrafter"/>
</dbReference>
<organism evidence="8 9">
    <name type="scientific">Oidiodendron maius (strain Zn)</name>
    <dbReference type="NCBI Taxonomy" id="913774"/>
    <lineage>
        <taxon>Eukaryota</taxon>
        <taxon>Fungi</taxon>
        <taxon>Dikarya</taxon>
        <taxon>Ascomycota</taxon>
        <taxon>Pezizomycotina</taxon>
        <taxon>Leotiomycetes</taxon>
        <taxon>Leotiomycetes incertae sedis</taxon>
        <taxon>Myxotrichaceae</taxon>
        <taxon>Oidiodendron</taxon>
    </lineage>
</organism>
<dbReference type="Pfam" id="PF07690">
    <property type="entry name" value="MFS_1"/>
    <property type="match status" value="1"/>
</dbReference>
<reference evidence="8 9" key="1">
    <citation type="submission" date="2014-04" db="EMBL/GenBank/DDBJ databases">
        <authorList>
            <consortium name="DOE Joint Genome Institute"/>
            <person name="Kuo A."/>
            <person name="Martino E."/>
            <person name="Perotto S."/>
            <person name="Kohler A."/>
            <person name="Nagy L.G."/>
            <person name="Floudas D."/>
            <person name="Copeland A."/>
            <person name="Barry K.W."/>
            <person name="Cichocki N."/>
            <person name="Veneault-Fourrey C."/>
            <person name="LaButti K."/>
            <person name="Lindquist E.A."/>
            <person name="Lipzen A."/>
            <person name="Lundell T."/>
            <person name="Morin E."/>
            <person name="Murat C."/>
            <person name="Sun H."/>
            <person name="Tunlid A."/>
            <person name="Henrissat B."/>
            <person name="Grigoriev I.V."/>
            <person name="Hibbett D.S."/>
            <person name="Martin F."/>
            <person name="Nordberg H.P."/>
            <person name="Cantor M.N."/>
            <person name="Hua S.X."/>
        </authorList>
    </citation>
    <scope>NUCLEOTIDE SEQUENCE [LARGE SCALE GENOMIC DNA]</scope>
    <source>
        <strain evidence="8 9">Zn</strain>
    </source>
</reference>
<evidence type="ECO:0000256" key="6">
    <source>
        <dbReference type="ARBA" id="ARBA00023136"/>
    </source>
</evidence>
<dbReference type="AlphaFoldDB" id="A0A0C3DQ38"/>
<keyword evidence="4 7" id="KW-0812">Transmembrane</keyword>
<sequence>MSLVRVSSYGSLYQERRPPSITASSQRKPSFSPLPQSWDTAVAQQNVQSIAAFEVPKAQRILQIVTAVIYCLFATGIVFGYAALKPVLILEHVYEELCSADEIKGDSPCYDQEIRLNLMFTIAAVATNIAALPVGTILDKFGPQICGIIGSFLLALGALLFAFAGKLPLDGYLLGYLFMGLGGPFIYIPSFQLSNAFPKHSGLILALLTGAFDASSAIFLAYRLIYTSSSGAVRPKDFFLVYLAVPAFIIVAQIFLMPRVSYKTVAELVDQIEEIDDTFGGLSQSQQNQADENTALLNNEDRQRQKSIVSDVTGLIGSKSRVKHLERENQKNMISGVWGAMHGRSIQQQLLSPWFILVMLFTVIQMTRNNYFMATIRPQYEYLLHSHKKAVAVNRFFDVALPVGGVLAIPFVGFVLDHTSTFTVLWILVFTAAVIGVLGCLPSTTAAYANITLFVLYRPFYYTAVSDYVAKVFGFRTFGTVYGTIICLAGLFNFSQSGFDALLHKVFHGNPVPINLILLVTCFVLGCSLCIFIAAKAYQIRRERLEYEAEDARETVMPGAQSPERL</sequence>
<keyword evidence="6 7" id="KW-0472">Membrane</keyword>
<dbReference type="GO" id="GO:0022857">
    <property type="term" value="F:transmembrane transporter activity"/>
    <property type="evidence" value="ECO:0007669"/>
    <property type="project" value="InterPro"/>
</dbReference>
<feature type="transmembrane region" description="Helical" evidence="7">
    <location>
        <begin position="145"/>
        <end position="165"/>
    </location>
</feature>
<evidence type="ECO:0000256" key="4">
    <source>
        <dbReference type="ARBA" id="ARBA00022692"/>
    </source>
</evidence>
<dbReference type="OrthoDB" id="330047at2759"/>
<dbReference type="HOGENOM" id="CLU_014401_1_1_1"/>
<evidence type="ECO:0000256" key="7">
    <source>
        <dbReference type="SAM" id="Phobius"/>
    </source>
</evidence>
<feature type="transmembrane region" description="Helical" evidence="7">
    <location>
        <begin position="61"/>
        <end position="84"/>
    </location>
</feature>
<dbReference type="InterPro" id="IPR036259">
    <property type="entry name" value="MFS_trans_sf"/>
</dbReference>
<feature type="transmembrane region" description="Helical" evidence="7">
    <location>
        <begin position="171"/>
        <end position="191"/>
    </location>
</feature>
<accession>A0A0C3DQ38</accession>
<dbReference type="SUPFAM" id="SSF103473">
    <property type="entry name" value="MFS general substrate transporter"/>
    <property type="match status" value="1"/>
</dbReference>
<dbReference type="InParanoid" id="A0A0C3DQ38"/>
<reference evidence="9" key="2">
    <citation type="submission" date="2015-01" db="EMBL/GenBank/DDBJ databases">
        <title>Evolutionary Origins and Diversification of the Mycorrhizal Mutualists.</title>
        <authorList>
            <consortium name="DOE Joint Genome Institute"/>
            <consortium name="Mycorrhizal Genomics Consortium"/>
            <person name="Kohler A."/>
            <person name="Kuo A."/>
            <person name="Nagy L.G."/>
            <person name="Floudas D."/>
            <person name="Copeland A."/>
            <person name="Barry K.W."/>
            <person name="Cichocki N."/>
            <person name="Veneault-Fourrey C."/>
            <person name="LaButti K."/>
            <person name="Lindquist E.A."/>
            <person name="Lipzen A."/>
            <person name="Lundell T."/>
            <person name="Morin E."/>
            <person name="Murat C."/>
            <person name="Riley R."/>
            <person name="Ohm R."/>
            <person name="Sun H."/>
            <person name="Tunlid A."/>
            <person name="Henrissat B."/>
            <person name="Grigoriev I.V."/>
            <person name="Hibbett D.S."/>
            <person name="Martin F."/>
        </authorList>
    </citation>
    <scope>NUCLEOTIDE SEQUENCE [LARGE SCALE GENOMIC DNA]</scope>
    <source>
        <strain evidence="9">Zn</strain>
    </source>
</reference>
<dbReference type="FunCoup" id="A0A0C3DQ38">
    <property type="interactions" value="54"/>
</dbReference>
<evidence type="ECO:0000256" key="2">
    <source>
        <dbReference type="ARBA" id="ARBA00006595"/>
    </source>
</evidence>
<evidence type="ECO:0000256" key="5">
    <source>
        <dbReference type="ARBA" id="ARBA00022989"/>
    </source>
</evidence>
<feature type="transmembrane region" description="Helical" evidence="7">
    <location>
        <begin position="514"/>
        <end position="535"/>
    </location>
</feature>
<evidence type="ECO:0000313" key="9">
    <source>
        <dbReference type="Proteomes" id="UP000054321"/>
    </source>
</evidence>
<dbReference type="Gene3D" id="1.20.1250.20">
    <property type="entry name" value="MFS general substrate transporter like domains"/>
    <property type="match status" value="1"/>
</dbReference>
<dbReference type="InterPro" id="IPR052599">
    <property type="entry name" value="SLC43A_AATransporter"/>
</dbReference>
<evidence type="ECO:0000256" key="1">
    <source>
        <dbReference type="ARBA" id="ARBA00004141"/>
    </source>
</evidence>
<feature type="transmembrane region" description="Helical" evidence="7">
    <location>
        <begin position="118"/>
        <end position="138"/>
    </location>
</feature>
<evidence type="ECO:0008006" key="10">
    <source>
        <dbReference type="Google" id="ProtNLM"/>
    </source>
</evidence>
<feature type="transmembrane region" description="Helical" evidence="7">
    <location>
        <begin position="203"/>
        <end position="226"/>
    </location>
</feature>
<keyword evidence="9" id="KW-1185">Reference proteome</keyword>
<dbReference type="PANTHER" id="PTHR20772:SF2">
    <property type="entry name" value="PROTEIN FMP42"/>
    <property type="match status" value="1"/>
</dbReference>
<dbReference type="Proteomes" id="UP000054321">
    <property type="component" value="Unassembled WGS sequence"/>
</dbReference>
<evidence type="ECO:0000313" key="8">
    <source>
        <dbReference type="EMBL" id="KIN04153.1"/>
    </source>
</evidence>
<comment type="subcellular location">
    <subcellularLocation>
        <location evidence="1">Membrane</location>
        <topology evidence="1">Multi-pass membrane protein</topology>
    </subcellularLocation>
</comment>
<feature type="transmembrane region" description="Helical" evidence="7">
    <location>
        <begin position="473"/>
        <end position="494"/>
    </location>
</feature>
<protein>
    <recommendedName>
        <fullName evidence="10">Major facilitator superfamily (MFS) profile domain-containing protein</fullName>
    </recommendedName>
</protein>
<feature type="transmembrane region" description="Helical" evidence="7">
    <location>
        <begin position="350"/>
        <end position="367"/>
    </location>
</feature>
<evidence type="ECO:0000256" key="3">
    <source>
        <dbReference type="ARBA" id="ARBA00022448"/>
    </source>
</evidence>
<comment type="similarity">
    <text evidence="2">Belongs to the SLC43A transporter (TC 2.A.1.44) family.</text>
</comment>
<proteinExistence type="inferred from homology"/>
<feature type="transmembrane region" description="Helical" evidence="7">
    <location>
        <begin position="238"/>
        <end position="256"/>
    </location>
</feature>
<keyword evidence="5 7" id="KW-1133">Transmembrane helix</keyword>
<dbReference type="STRING" id="913774.A0A0C3DQ38"/>
<dbReference type="EMBL" id="KN832873">
    <property type="protein sequence ID" value="KIN04153.1"/>
    <property type="molecule type" value="Genomic_DNA"/>
</dbReference>
<dbReference type="InterPro" id="IPR011701">
    <property type="entry name" value="MFS"/>
</dbReference>
<name>A0A0C3DQ38_OIDMZ</name>
<gene>
    <name evidence="8" type="ORF">OIDMADRAFT_117831</name>
</gene>
<keyword evidence="3" id="KW-0813">Transport</keyword>